<dbReference type="Pfam" id="PF01659">
    <property type="entry name" value="Luteo_Vpg"/>
    <property type="match status" value="1"/>
</dbReference>
<feature type="region of interest" description="Disordered" evidence="3">
    <location>
        <begin position="132"/>
        <end position="156"/>
    </location>
</feature>
<proteinExistence type="predicted"/>
<reference evidence="4" key="1">
    <citation type="submission" date="2016-04" db="EMBL/GenBank/DDBJ databases">
        <title>Molecular detection of plant viruses.</title>
        <authorList>
            <person name="Fattouh F.A."/>
            <person name="Awad E.E."/>
            <person name="Elwan E.A."/>
        </authorList>
    </citation>
    <scope>NUCLEOTIDE SEQUENCE</scope>
    <source>
        <strain evidence="4">Fer1</strain>
    </source>
</reference>
<keyword evidence="2" id="KW-0916">Viral movement protein</keyword>
<accession>A0A223LIX9</accession>
<dbReference type="GO" id="GO:0046740">
    <property type="term" value="P:transport of virus in host, cell to cell"/>
    <property type="evidence" value="ECO:0007669"/>
    <property type="project" value="UniProtKB-KW"/>
</dbReference>
<organismHost>
    <name type="scientific">Solanum tuberosum</name>
    <name type="common">Potato</name>
    <dbReference type="NCBI Taxonomy" id="4113"/>
</organismHost>
<sequence>MSMVVYNNQEGEEGNPFAGALTEFSQWLWSRPLGNPGAEDVEEEAIAAQEELEFPEDEAQARHSCLQRTTSWATPKEVSPSGRVYQTVRHSRMEYSRPTMSIRSQASYFSSSARPLPPPPAPSLMSWTPIAKYHPSSPTSTNSKLRRAAPKLIKRG</sequence>
<dbReference type="InterPro" id="IPR001964">
    <property type="entry name" value="Luteo_VPG"/>
</dbReference>
<feature type="compositionally biased region" description="Basic residues" evidence="3">
    <location>
        <begin position="144"/>
        <end position="156"/>
    </location>
</feature>
<protein>
    <submittedName>
        <fullName evidence="4">P4 putative movement protein</fullName>
    </submittedName>
</protein>
<evidence type="ECO:0000256" key="1">
    <source>
        <dbReference type="ARBA" id="ARBA00022448"/>
    </source>
</evidence>
<evidence type="ECO:0000313" key="4">
    <source>
        <dbReference type="EMBL" id="ASU04204.1"/>
    </source>
</evidence>
<dbReference type="EMBL" id="KX073467">
    <property type="protein sequence ID" value="ASU04204.1"/>
    <property type="molecule type" value="Genomic_RNA"/>
</dbReference>
<dbReference type="PRINTS" id="PR00912">
    <property type="entry name" value="LVIRUSORF5"/>
</dbReference>
<organism evidence="4">
    <name type="scientific">Potato leafroll virus</name>
    <name type="common">PLrV</name>
    <dbReference type="NCBI Taxonomy" id="12045"/>
    <lineage>
        <taxon>Viruses</taxon>
        <taxon>Riboviria</taxon>
        <taxon>Orthornavirae</taxon>
        <taxon>Pisuviricota</taxon>
        <taxon>Pisoniviricetes</taxon>
        <taxon>Sobelivirales</taxon>
        <taxon>Solemoviridae</taxon>
        <taxon>Polerovirus</taxon>
        <taxon>Polerovirus PLRV</taxon>
    </lineage>
</organism>
<name>A0A223LIX9_PLRV</name>
<evidence type="ECO:0000256" key="2">
    <source>
        <dbReference type="ARBA" id="ARBA00023031"/>
    </source>
</evidence>
<feature type="region of interest" description="Disordered" evidence="3">
    <location>
        <begin position="55"/>
        <end position="78"/>
    </location>
</feature>
<evidence type="ECO:0000256" key="3">
    <source>
        <dbReference type="SAM" id="MobiDB-lite"/>
    </source>
</evidence>
<keyword evidence="1" id="KW-0813">Transport</keyword>